<dbReference type="GO" id="GO:0004767">
    <property type="term" value="F:sphingomyelin phosphodiesterase activity"/>
    <property type="evidence" value="ECO:0007669"/>
    <property type="project" value="InterPro"/>
</dbReference>
<dbReference type="PROSITE" id="PS51752">
    <property type="entry name" value="JACALIN_LECTIN"/>
    <property type="match status" value="1"/>
</dbReference>
<name>A0A1B2DDE9_9BACL</name>
<dbReference type="AlphaFoldDB" id="A0A1B2DDE9"/>
<dbReference type="GO" id="GO:0046856">
    <property type="term" value="P:phosphatidylinositol dephosphorylation"/>
    <property type="evidence" value="ECO:0007669"/>
    <property type="project" value="InterPro"/>
</dbReference>
<reference evidence="2" key="1">
    <citation type="submission" date="2016-08" db="EMBL/GenBank/DDBJ databases">
        <title>Complete Genome Seqeunce of Paenibacillus sp. BIHB 4019 from tea rhizoplane.</title>
        <authorList>
            <person name="Thakur R."/>
            <person name="Swarnkar M.K."/>
            <person name="Gulati A."/>
        </authorList>
    </citation>
    <scope>NUCLEOTIDE SEQUENCE [LARGE SCALE GENOMIC DNA]</scope>
    <source>
        <strain evidence="2">BIHB4019</strain>
    </source>
</reference>
<evidence type="ECO:0000259" key="1">
    <source>
        <dbReference type="PROSITE" id="PS51752"/>
    </source>
</evidence>
<dbReference type="InterPro" id="IPR036404">
    <property type="entry name" value="Jacalin-like_lectin_dom_sf"/>
</dbReference>
<dbReference type="InterPro" id="IPR038772">
    <property type="entry name" value="Sph/SMPD2-like"/>
</dbReference>
<evidence type="ECO:0000313" key="2">
    <source>
        <dbReference type="EMBL" id="ANY65720.1"/>
    </source>
</evidence>
<feature type="domain" description="Jacalin-type lectin" evidence="1">
    <location>
        <begin position="306"/>
        <end position="445"/>
    </location>
</feature>
<proteinExistence type="predicted"/>
<dbReference type="SUPFAM" id="SSF56219">
    <property type="entry name" value="DNase I-like"/>
    <property type="match status" value="1"/>
</dbReference>
<dbReference type="InterPro" id="IPR036691">
    <property type="entry name" value="Endo/exonu/phosph_ase_sf"/>
</dbReference>
<dbReference type="Pfam" id="PF22669">
    <property type="entry name" value="Exo_endo_phos2"/>
    <property type="match status" value="1"/>
</dbReference>
<dbReference type="InterPro" id="IPR000300">
    <property type="entry name" value="IPPc"/>
</dbReference>
<dbReference type="GO" id="GO:0005737">
    <property type="term" value="C:cytoplasm"/>
    <property type="evidence" value="ECO:0007669"/>
    <property type="project" value="TreeGrafter"/>
</dbReference>
<accession>A0A1B2DDE9</accession>
<dbReference type="Gene3D" id="3.60.10.10">
    <property type="entry name" value="Endonuclease/exonuclease/phosphatase"/>
    <property type="match status" value="1"/>
</dbReference>
<dbReference type="PANTHER" id="PTHR16320:SF1">
    <property type="entry name" value="SPHINGOMYELINASE DDB_G0288017"/>
    <property type="match status" value="1"/>
</dbReference>
<gene>
    <name evidence="2" type="ORF">BBD42_04005</name>
</gene>
<dbReference type="Gene3D" id="2.100.10.30">
    <property type="entry name" value="Jacalin-like lectin domain"/>
    <property type="match status" value="1"/>
</dbReference>
<dbReference type="GO" id="GO:0016791">
    <property type="term" value="F:phosphatase activity"/>
    <property type="evidence" value="ECO:0007669"/>
    <property type="project" value="InterPro"/>
</dbReference>
<dbReference type="SUPFAM" id="SSF51101">
    <property type="entry name" value="Mannose-binding lectins"/>
    <property type="match status" value="1"/>
</dbReference>
<dbReference type="InterPro" id="IPR001229">
    <property type="entry name" value="Jacalin-like_lectin_dom"/>
</dbReference>
<dbReference type="Pfam" id="PF01419">
    <property type="entry name" value="Jacalin"/>
    <property type="match status" value="1"/>
</dbReference>
<protein>
    <recommendedName>
        <fullName evidence="1">Jacalin-type lectin domain-containing protein</fullName>
    </recommendedName>
</protein>
<sequence length="446" mass="47295">MGSLRRVGLAVALSVSLVVGFVPFGGSVANAAGESGSFSVLSYNVGGLPGFLSSSNPEQFTTQISPLLNDFDIVNVQEDFNYHSQLISAANHSYKTATSGPALIGSGLNMLSKFPFTDLARVKWKEAYGVFDSGSDQLTPKGFTASRHELAPGAYVDVYNLHADADVDPGSMAARASNIRQMYAYINQHSDGNAVIVFGDTNTRYTRELALLQEMTAATGLTDVWVQLVRGGSVPAMGDALIDATNRNGPNNEVVDKIFYRSGPAITLTPAQYKLEDTKFVDAAGNQLSDHFAISTKFNYQLSAQISLSAPFGGTGGEHFNQLAHLPGGQRLTSLSIRSGSRLDGIQLGFASGVVLSAGGTSAAQSSIQLASDEYVKSVVLNQGSRNGGMRIFYAKFTTNKGQVLSGGTTTSDAATYTAPEGWYIAGFYGKADSEMDRLGVIYKKL</sequence>
<dbReference type="SMART" id="SM00915">
    <property type="entry name" value="Jacalin"/>
    <property type="match status" value="1"/>
</dbReference>
<dbReference type="EMBL" id="CP016808">
    <property type="protein sequence ID" value="ANY65720.1"/>
    <property type="molecule type" value="Genomic_DNA"/>
</dbReference>
<organism evidence="2">
    <name type="scientific">Paenibacillus sp. BIHB 4019</name>
    <dbReference type="NCBI Taxonomy" id="1870819"/>
    <lineage>
        <taxon>Bacteria</taxon>
        <taxon>Bacillati</taxon>
        <taxon>Bacillota</taxon>
        <taxon>Bacilli</taxon>
        <taxon>Bacillales</taxon>
        <taxon>Paenibacillaceae</taxon>
        <taxon>Paenibacillus</taxon>
    </lineage>
</organism>
<dbReference type="PANTHER" id="PTHR16320">
    <property type="entry name" value="SPHINGOMYELINASE FAMILY MEMBER"/>
    <property type="match status" value="1"/>
</dbReference>
<dbReference type="RefSeq" id="WP_099517108.1">
    <property type="nucleotide sequence ID" value="NZ_CP016808.1"/>
</dbReference>